<dbReference type="PROSITE" id="PS50240">
    <property type="entry name" value="TRYPSIN_DOM"/>
    <property type="match status" value="1"/>
</dbReference>
<dbReference type="SUPFAM" id="SSF50494">
    <property type="entry name" value="Trypsin-like serine proteases"/>
    <property type="match status" value="1"/>
</dbReference>
<evidence type="ECO:0000256" key="5">
    <source>
        <dbReference type="ARBA" id="ARBA00022825"/>
    </source>
</evidence>
<dbReference type="AlphaFoldDB" id="A0ABD0YBE7"/>
<dbReference type="InterPro" id="IPR001314">
    <property type="entry name" value="Peptidase_S1A"/>
</dbReference>
<protein>
    <recommendedName>
        <fullName evidence="8">Peptidase S1 domain-containing protein</fullName>
    </recommendedName>
</protein>
<keyword evidence="3 7" id="KW-0645">Protease</keyword>
<evidence type="ECO:0000256" key="3">
    <source>
        <dbReference type="ARBA" id="ARBA00022670"/>
    </source>
</evidence>
<name>A0ABD0YBE7_9HEMI</name>
<dbReference type="PANTHER" id="PTHR24252:SF7">
    <property type="entry name" value="HYALIN"/>
    <property type="match status" value="1"/>
</dbReference>
<evidence type="ECO:0000256" key="7">
    <source>
        <dbReference type="RuleBase" id="RU363034"/>
    </source>
</evidence>
<accession>A0ABD0YBE7</accession>
<evidence type="ECO:0000256" key="1">
    <source>
        <dbReference type="ARBA" id="ARBA00004613"/>
    </source>
</evidence>
<dbReference type="GO" id="GO:0008236">
    <property type="term" value="F:serine-type peptidase activity"/>
    <property type="evidence" value="ECO:0007669"/>
    <property type="project" value="UniProtKB-KW"/>
</dbReference>
<gene>
    <name evidence="9" type="ORF">AAG570_001186</name>
</gene>
<dbReference type="EMBL" id="JBFDAA010000010">
    <property type="protein sequence ID" value="KAL1124562.1"/>
    <property type="molecule type" value="Genomic_DNA"/>
</dbReference>
<dbReference type="Gene3D" id="2.40.10.10">
    <property type="entry name" value="Trypsin-like serine proteases"/>
    <property type="match status" value="1"/>
</dbReference>
<dbReference type="PROSITE" id="PS00135">
    <property type="entry name" value="TRYPSIN_SER"/>
    <property type="match status" value="1"/>
</dbReference>
<evidence type="ECO:0000256" key="4">
    <source>
        <dbReference type="ARBA" id="ARBA00022801"/>
    </source>
</evidence>
<keyword evidence="10" id="KW-1185">Reference proteome</keyword>
<dbReference type="InterPro" id="IPR043504">
    <property type="entry name" value="Peptidase_S1_PA_chymotrypsin"/>
</dbReference>
<evidence type="ECO:0000256" key="2">
    <source>
        <dbReference type="ARBA" id="ARBA00022525"/>
    </source>
</evidence>
<evidence type="ECO:0000313" key="9">
    <source>
        <dbReference type="EMBL" id="KAL1124562.1"/>
    </source>
</evidence>
<proteinExistence type="predicted"/>
<dbReference type="InterPro" id="IPR018114">
    <property type="entry name" value="TRYPSIN_HIS"/>
</dbReference>
<dbReference type="GO" id="GO:0006508">
    <property type="term" value="P:proteolysis"/>
    <property type="evidence" value="ECO:0007669"/>
    <property type="project" value="UniProtKB-KW"/>
</dbReference>
<dbReference type="InterPro" id="IPR009003">
    <property type="entry name" value="Peptidase_S1_PA"/>
</dbReference>
<comment type="caution">
    <text evidence="9">The sequence shown here is derived from an EMBL/GenBank/DDBJ whole genome shotgun (WGS) entry which is preliminary data.</text>
</comment>
<sequence>MELEGVYSDEHGRDAGTRPTNCSCGWTNKARIVGGKETLKNEYPLMAGVMRKVKRSIVCGGTILTQKHVMTAAHCPFQYPGESLTVVIGEHDQLEDVSKSGAEIIDVAKSIIHEKYDDETLHYDIALLVLARSVQFTQLVGPACLPTNNINVINEYVKVLGWGRLQTGGATSPVLLKVNLRVIPLKLCIDNYIRPIEDKNPFQMCTYLRSKDSCQGDSGGPVLWLDPETNRYTVVGVVSYGKRCGHLSPSVNTQVASFLDWIQQKISGKKLFEL</sequence>
<keyword evidence="2" id="KW-0964">Secreted</keyword>
<dbReference type="FunFam" id="2.40.10.10:FF:000015">
    <property type="entry name" value="Atrial natriuretic peptide-converting enzyme"/>
    <property type="match status" value="1"/>
</dbReference>
<dbReference type="Proteomes" id="UP001558652">
    <property type="component" value="Unassembled WGS sequence"/>
</dbReference>
<dbReference type="PROSITE" id="PS00134">
    <property type="entry name" value="TRYPSIN_HIS"/>
    <property type="match status" value="1"/>
</dbReference>
<evidence type="ECO:0000313" key="10">
    <source>
        <dbReference type="Proteomes" id="UP001558652"/>
    </source>
</evidence>
<dbReference type="GO" id="GO:0005576">
    <property type="term" value="C:extracellular region"/>
    <property type="evidence" value="ECO:0007669"/>
    <property type="project" value="UniProtKB-SubCell"/>
</dbReference>
<feature type="domain" description="Peptidase S1" evidence="8">
    <location>
        <begin position="32"/>
        <end position="267"/>
    </location>
</feature>
<keyword evidence="6" id="KW-1015">Disulfide bond</keyword>
<evidence type="ECO:0000256" key="6">
    <source>
        <dbReference type="ARBA" id="ARBA00023157"/>
    </source>
</evidence>
<dbReference type="InterPro" id="IPR033116">
    <property type="entry name" value="TRYPSIN_SER"/>
</dbReference>
<comment type="subcellular location">
    <subcellularLocation>
        <location evidence="1">Secreted</location>
    </subcellularLocation>
</comment>
<dbReference type="PRINTS" id="PR00722">
    <property type="entry name" value="CHYMOTRYPSIN"/>
</dbReference>
<keyword evidence="4 7" id="KW-0378">Hydrolase</keyword>
<dbReference type="CDD" id="cd00190">
    <property type="entry name" value="Tryp_SPc"/>
    <property type="match status" value="1"/>
</dbReference>
<dbReference type="InterPro" id="IPR001254">
    <property type="entry name" value="Trypsin_dom"/>
</dbReference>
<dbReference type="PANTHER" id="PTHR24252">
    <property type="entry name" value="ACROSIN-RELATED"/>
    <property type="match status" value="1"/>
</dbReference>
<reference evidence="9 10" key="1">
    <citation type="submission" date="2024-07" db="EMBL/GenBank/DDBJ databases">
        <title>Chromosome-level genome assembly of the water stick insect Ranatra chinensis (Heteroptera: Nepidae).</title>
        <authorList>
            <person name="Liu X."/>
        </authorList>
    </citation>
    <scope>NUCLEOTIDE SEQUENCE [LARGE SCALE GENOMIC DNA]</scope>
    <source>
        <strain evidence="9">Cailab_2021Rc</strain>
        <tissue evidence="9">Muscle</tissue>
    </source>
</reference>
<organism evidence="9 10">
    <name type="scientific">Ranatra chinensis</name>
    <dbReference type="NCBI Taxonomy" id="642074"/>
    <lineage>
        <taxon>Eukaryota</taxon>
        <taxon>Metazoa</taxon>
        <taxon>Ecdysozoa</taxon>
        <taxon>Arthropoda</taxon>
        <taxon>Hexapoda</taxon>
        <taxon>Insecta</taxon>
        <taxon>Pterygota</taxon>
        <taxon>Neoptera</taxon>
        <taxon>Paraneoptera</taxon>
        <taxon>Hemiptera</taxon>
        <taxon>Heteroptera</taxon>
        <taxon>Panheteroptera</taxon>
        <taxon>Nepomorpha</taxon>
        <taxon>Nepidae</taxon>
        <taxon>Ranatrinae</taxon>
        <taxon>Ranatra</taxon>
    </lineage>
</organism>
<keyword evidence="5 7" id="KW-0720">Serine protease</keyword>
<dbReference type="Pfam" id="PF00089">
    <property type="entry name" value="Trypsin"/>
    <property type="match status" value="1"/>
</dbReference>
<dbReference type="SMART" id="SM00020">
    <property type="entry name" value="Tryp_SPc"/>
    <property type="match status" value="1"/>
</dbReference>
<evidence type="ECO:0000259" key="8">
    <source>
        <dbReference type="PROSITE" id="PS50240"/>
    </source>
</evidence>